<proteinExistence type="predicted"/>
<dbReference type="OrthoDB" id="2113073at2"/>
<gene>
    <name evidence="2" type="ORF">SAMN06265827_10166</name>
</gene>
<organism evidence="2 3">
    <name type="scientific">Orenia metallireducens</name>
    <dbReference type="NCBI Taxonomy" id="1413210"/>
    <lineage>
        <taxon>Bacteria</taxon>
        <taxon>Bacillati</taxon>
        <taxon>Bacillota</taxon>
        <taxon>Clostridia</taxon>
        <taxon>Halanaerobiales</taxon>
        <taxon>Halobacteroidaceae</taxon>
        <taxon>Orenia</taxon>
    </lineage>
</organism>
<dbReference type="InterPro" id="IPR036116">
    <property type="entry name" value="FN3_sf"/>
</dbReference>
<dbReference type="Gene3D" id="2.60.40.10">
    <property type="entry name" value="Immunoglobulins"/>
    <property type="match status" value="1"/>
</dbReference>
<dbReference type="AlphaFoldDB" id="A0A285F2I5"/>
<dbReference type="RefSeq" id="WP_097016113.1">
    <property type="nucleotide sequence ID" value="NZ_OBDZ01000001.1"/>
</dbReference>
<dbReference type="SUPFAM" id="SSF49265">
    <property type="entry name" value="Fibronectin type III"/>
    <property type="match status" value="1"/>
</dbReference>
<dbReference type="InterPro" id="IPR013783">
    <property type="entry name" value="Ig-like_fold"/>
</dbReference>
<evidence type="ECO:0000313" key="3">
    <source>
        <dbReference type="Proteomes" id="UP000219573"/>
    </source>
</evidence>
<dbReference type="PROSITE" id="PS50853">
    <property type="entry name" value="FN3"/>
    <property type="match status" value="1"/>
</dbReference>
<evidence type="ECO:0000259" key="1">
    <source>
        <dbReference type="PROSITE" id="PS50853"/>
    </source>
</evidence>
<accession>A0A285F2I5</accession>
<dbReference type="EMBL" id="OBDZ01000001">
    <property type="protein sequence ID" value="SNY05482.1"/>
    <property type="molecule type" value="Genomic_DNA"/>
</dbReference>
<dbReference type="InterPro" id="IPR003961">
    <property type="entry name" value="FN3_dom"/>
</dbReference>
<feature type="domain" description="Fibronectin type-III" evidence="1">
    <location>
        <begin position="239"/>
        <end position="328"/>
    </location>
</feature>
<keyword evidence="3" id="KW-1185">Reference proteome</keyword>
<dbReference type="Proteomes" id="UP000219573">
    <property type="component" value="Unassembled WGS sequence"/>
</dbReference>
<reference evidence="3" key="1">
    <citation type="submission" date="2017-09" db="EMBL/GenBank/DDBJ databases">
        <authorList>
            <person name="Varghese N."/>
            <person name="Submissions S."/>
        </authorList>
    </citation>
    <scope>NUCLEOTIDE SEQUENCE [LARGE SCALE GENOMIC DNA]</scope>
    <source>
        <strain evidence="3">MSL47</strain>
    </source>
</reference>
<evidence type="ECO:0000313" key="2">
    <source>
        <dbReference type="EMBL" id="SNY05482.1"/>
    </source>
</evidence>
<name>A0A285F2I5_9FIRM</name>
<sequence length="1084" mass="122906">MIKALKKSGVQLLLLLVVITSVLMTGCSSEGDTPEVAKEGLVKINLSSGVGIQNIGEEINLSSYRITIIKDGNELASQELASINETANFKLRAGDYQVVAEAIETIDGNDYVAYKGSETLKVSSEGVTSKTITLKLQDGDVKVNISITGEWVPSNQSKVIISYPRRDVYEQFIDLSEGTAIANFKGIPARKWDIVVQVGEDSVKKEGIYILPDRVNIFGFNVSQTESGISIDVENGPAQVTGLTASLDSNGDVKLVWDLVEDAAYYFIYRSTESEVTTAKRIADTETTEYVDTILGDGTYYYWVEAYNANGLASKMSSAVEISVTKPEATLDDAKAFVTNLRQHGVNLQQAGQAQAEKIETNLKADVIPYLVAMGYRLERVKDVLKAHGILVDQRRGYGPGTYTVDLTQLEAFEDIYWGELENYFNDFNDYWDEFYANTFYDQNNWVEGEYEAYKDYYISNYTQYNSFVEYVETQTGFIANKAPVTNPQELAEWNWVINFVNSDEQVTITMNNLEDVESREVVELEKYDHYEIEKFDFTKADFTYKHTSAIDENFDWSFDFTVDAEETETIVGIDEWVNDYYWASVYYEDPETGYGSSYQIKELWKEIAQSGPGDYVIDLAKYAKYQEIKYYQDISEDAYPGDYIEDYWQYEQDFYNDTVKYDQYAGDYEAYYFAEHSQYANFADYVMDLKAQIEEIKANIVVASTPIINPEELDKWEWNISFVNNNESYTVVRDNTGYVPEYGEYDEPEIIIIESKEGYEYYTTIPTKGSIKVLGTMTDSQTLSDENNIFAELYEEEVPTEIPPIGTINLDASLTLDLKQDDQTPNQFVSYQGQFASEAFSYNGNANINFINVPSYQEVHDRKGVGVLVDNMNFEGVLSTAVFKLTGSTKADFVKKEVRFEDGEYQIISLPDIVNFAGSYEDISVEEGFRFDGSLTLDLDYNDFNIDLTAWDFENKFNYLPGTVTLTGDLVNTGYEDVHLIVKIMRDGYQHLTSDFKYSFGSKYIAGVAKYGAEEPFHLEAYSEQGLNLNFKDYADELKLGEIRSNKGTLYGEIISSDGLPQVNFSDGEIISLVPEQSDLQTQ</sequence>
<dbReference type="PROSITE" id="PS51257">
    <property type="entry name" value="PROKAR_LIPOPROTEIN"/>
    <property type="match status" value="1"/>
</dbReference>
<protein>
    <recommendedName>
        <fullName evidence="1">Fibronectin type-III domain-containing protein</fullName>
    </recommendedName>
</protein>